<dbReference type="PANTHER" id="PTHR45728">
    <property type="entry name" value="ACETYL-COA CARBOXYLASE, ISOFORM A"/>
    <property type="match status" value="1"/>
</dbReference>
<dbReference type="OrthoDB" id="14612at2759"/>
<evidence type="ECO:0000256" key="2">
    <source>
        <dbReference type="ARBA" id="ARBA00022741"/>
    </source>
</evidence>
<proteinExistence type="predicted"/>
<dbReference type="InterPro" id="IPR001882">
    <property type="entry name" value="Biotin_BS"/>
</dbReference>
<dbReference type="FunFam" id="2.40.50.100:FF:000005">
    <property type="entry name" value="Acetyl-CoA carboxylase 1"/>
    <property type="match status" value="1"/>
</dbReference>
<protein>
    <submittedName>
        <fullName evidence="10">Acetyl-CoA carboxylase-like</fullName>
    </submittedName>
</protein>
<dbReference type="InterPro" id="IPR000089">
    <property type="entry name" value="Biotin_lipoyl"/>
</dbReference>
<evidence type="ECO:0000259" key="5">
    <source>
        <dbReference type="PROSITE" id="PS50968"/>
    </source>
</evidence>
<dbReference type="GO" id="GO:0003989">
    <property type="term" value="F:acetyl-CoA carboxylase activity"/>
    <property type="evidence" value="ECO:0007669"/>
    <property type="project" value="InterPro"/>
</dbReference>
<dbReference type="Pfam" id="PF00364">
    <property type="entry name" value="Biotin_lipoyl"/>
    <property type="match status" value="1"/>
</dbReference>
<dbReference type="PROSITE" id="PS50968">
    <property type="entry name" value="BIOTINYL_LIPOYL"/>
    <property type="match status" value="1"/>
</dbReference>
<dbReference type="InterPro" id="IPR005482">
    <property type="entry name" value="Biotin_COase_C"/>
</dbReference>
<dbReference type="Gene3D" id="3.90.226.10">
    <property type="entry name" value="2-enoyl-CoA Hydratase, Chain A, domain 1"/>
    <property type="match status" value="2"/>
</dbReference>
<evidence type="ECO:0000256" key="1">
    <source>
        <dbReference type="ARBA" id="ARBA00022598"/>
    </source>
</evidence>
<evidence type="ECO:0000259" key="7">
    <source>
        <dbReference type="PROSITE" id="PS50980"/>
    </source>
</evidence>
<feature type="domain" description="CoA carboxyltransferase N-terminal" evidence="7">
    <location>
        <begin position="1036"/>
        <end position="1373"/>
    </location>
</feature>
<name>A0A6P8J2P2_ACTTE</name>
<dbReference type="PROSITE" id="PS00188">
    <property type="entry name" value="BIOTIN"/>
    <property type="match status" value="1"/>
</dbReference>
<feature type="domain" description="CoA carboxyltransferase C-terminal" evidence="8">
    <location>
        <begin position="1377"/>
        <end position="1693"/>
    </location>
</feature>
<gene>
    <name evidence="10" type="primary">LOC116308041</name>
</gene>
<dbReference type="Proteomes" id="UP000515163">
    <property type="component" value="Unplaced"/>
</dbReference>
<accession>A0A6P8J2P2</accession>
<dbReference type="InterPro" id="IPR013537">
    <property type="entry name" value="AcCoA_COase_cen"/>
</dbReference>
<dbReference type="InParanoid" id="A0A6P8J2P2"/>
<dbReference type="SUPFAM" id="SSF51246">
    <property type="entry name" value="Rudiment single hybrid motif"/>
    <property type="match status" value="1"/>
</dbReference>
<sequence>MKNVWGYFSVAAAGGLHEFADSQFGHCFAWGEDREDARRNLVLALKEISIRGDFRTTVEFLIKLLQQDCFLNNTFNTGWLDGLIAERVQAEKPDTILGVISGAIHIADAAISKKFALFKNAIERGQILPEDFLGNSEDVEIIYEGFKYRIRVTRSGPGSYFLKMNNSTVEVDAHRMSDYGLLLSFNGSSNTSYMKEEVSTYRMTIGSKTCVFQKENDPTVLRSPSAGKLINYLVEDGGHVFQGESYAEIEVMKMVMPLTVPESGCVHFVKSPGAVLEPGTFLANLELDDPSQVTQAEIYRKPFPESEDGIKGKGVKRHQVFRRTYESLQHIMDGYCIDEPYFSERVKENVGLLLKCLRDPALPLLQLQEMMASISGRIPSTVEDSIKRHLANYASNLTSLLNQFPSQQIANVVDAYAATLTKREERDTFFLNTQGIVQLVQKYRNGVRGHLKAVVLGLLRQYLQTEMLFNEGNFEKCINMLRDKHKKSDMSSVISAVFSHANAAKKNTLTVLLIDQLCGREAGLSDELHDLLLELTSLNRQEHVKVALRARQALLASQQPSYERRHNQIESLFLSAVDIMGNQYAPENLQKLIFSETAIFDVLPSFFYHSNESVRTAALEVYVRRSYQAYQLHTLYHEQLLDKVSIIEFQFSLPSSHPNRSLHKVPSSKTILAMPRVRSLSEDLFDLVHHQSEPCSRTGVMAAFETMEDFERHFDLVMGRFQAPNLVPKSPKPGFKRSGSGSLMEAEIKKQQSGCEEEPIHIVNIALMIGKNLNMDECREVVSQFTMQKKDVLKEKTIRRITYLICDGKGSFPWFFTFRAKDDFEEDQIYRHLEPALAFQLEINRLRNFDLELISTTNHNLHLYFGSAKKLSNKTEVTDYRFFIRTIVRHSDFITKEASFEYMEKESEIQLLEALDQLEVSFSESPKRTDCNHIFLHFAPCVIIEPDRIEDSIRHIVMRYGRRLWALRVLQAEIKVSIRLTPNGNVIPLRMFISNESGYYLDFCTYKEVVDSRGQMVFETYGSKRGPLQGLPTITPYVTKDHLQLKRFKAQSLGTTYVYDFPELFRQAVVKMWKKWAKYSVEEVETPRDPITVTEYILDENNQLMPINRLPGENTTGMIAWKMECATPECPEKREIIVVANDITHMIGSFAIEEDFLFKRASELARSKGIPFVYLSANSGARLGVAEEVKHLFKIAWNDPKCPEKGFKYLYLTPSDFKKLSATNSVHAEMIEDDGEARYKITTIIGSEGGIGVENLQGSGMIAGEMDAAYMDTVTISLVTCRAVGIGSYLVRLGQRVIQTENAHLILTGYNALNKVLGRQVYSSNMQLGGPQIMHNNGVTHMVVPDDFGGIAAIMDWLAFVPKCRGGPLPVLKSKDPIDRDIEFIPTKAPHDPRNFICGCPSPGKEGEWLSGFFDRDSFVETLHDWAKTVVCGRARLGGFPIGVLAAETRAVEVVIPADPGNPDSDIKISQQAGQVWYPDSAYKTAQAINDFNKEQLPLMIFANWRGFSGGMMDMYDSVLKYGAYIVSALRDFKQPVFVYIPPYGELRGGAWVVIDPFINPEAMEMYADEKSKGNVLEPSGTVEIKFRRKDLVKTMRRLDSKYIELTQGLTVTDVSQKEREEIERKIKEREDELIPGYQQAAVDFADLHDTPGRMLEKNVISDIIKWKQSRRFFYWRLKRILLEREVKGRLRGANGDISSGQLNSTLERLFLEANGSAKSYLWSDNQAVSEWLEKELNQEKDSVIADNIKWFRRDCVLKSIKNLVQENPDIAMDSIVHITQQMNSTNRNEFFRILSNLDAKASLEGNNYVTST</sequence>
<keyword evidence="9" id="KW-1185">Reference proteome</keyword>
<dbReference type="GeneID" id="116308041"/>
<dbReference type="GO" id="GO:0005524">
    <property type="term" value="F:ATP binding"/>
    <property type="evidence" value="ECO:0007669"/>
    <property type="project" value="UniProtKB-KW"/>
</dbReference>
<dbReference type="PROSITE" id="PS50979">
    <property type="entry name" value="BC"/>
    <property type="match status" value="1"/>
</dbReference>
<dbReference type="FunFam" id="3.90.226.10:FF:000010">
    <property type="entry name" value="acetyl-CoA carboxylase isoform X2"/>
    <property type="match status" value="1"/>
</dbReference>
<evidence type="ECO:0000313" key="10">
    <source>
        <dbReference type="RefSeq" id="XP_031574256.1"/>
    </source>
</evidence>
<dbReference type="RefSeq" id="XP_031574256.1">
    <property type="nucleotide sequence ID" value="XM_031718396.1"/>
</dbReference>
<dbReference type="PANTHER" id="PTHR45728:SF3">
    <property type="entry name" value="ACETYL-COA CARBOXYLASE"/>
    <property type="match status" value="1"/>
</dbReference>
<dbReference type="PROSITE" id="PS50980">
    <property type="entry name" value="COA_CT_NTER"/>
    <property type="match status" value="1"/>
</dbReference>
<feature type="domain" description="Lipoyl-binding" evidence="5">
    <location>
        <begin position="212"/>
        <end position="286"/>
    </location>
</feature>
<dbReference type="Gene3D" id="3.30.470.20">
    <property type="entry name" value="ATP-grasp fold, B domain"/>
    <property type="match status" value="1"/>
</dbReference>
<evidence type="ECO:0000259" key="6">
    <source>
        <dbReference type="PROSITE" id="PS50979"/>
    </source>
</evidence>
<feature type="domain" description="Biotin carboxylation" evidence="6">
    <location>
        <begin position="1"/>
        <end position="85"/>
    </location>
</feature>
<dbReference type="InterPro" id="IPR011054">
    <property type="entry name" value="Rudment_hybrid_motif"/>
</dbReference>
<dbReference type="InterPro" id="IPR049074">
    <property type="entry name" value="ACCA_BT"/>
</dbReference>
<dbReference type="Pfam" id="PF21385">
    <property type="entry name" value="ACCA_BT"/>
    <property type="match status" value="1"/>
</dbReference>
<dbReference type="SMART" id="SM00878">
    <property type="entry name" value="Biotin_carb_C"/>
    <property type="match status" value="1"/>
</dbReference>
<dbReference type="InterPro" id="IPR049076">
    <property type="entry name" value="ACCA"/>
</dbReference>
<dbReference type="Gene3D" id="2.40.460.10">
    <property type="entry name" value="Biotin dependent carboxylase carboxyltransferase"/>
    <property type="match status" value="1"/>
</dbReference>
<dbReference type="InterPro" id="IPR034733">
    <property type="entry name" value="AcCoA_carboxyl_beta"/>
</dbReference>
<dbReference type="InterPro" id="IPR011763">
    <property type="entry name" value="COA_CT_C"/>
</dbReference>
<dbReference type="InterPro" id="IPR011762">
    <property type="entry name" value="COA_CT_N"/>
</dbReference>
<reference evidence="10" key="1">
    <citation type="submission" date="2025-08" db="UniProtKB">
        <authorList>
            <consortium name="RefSeq"/>
        </authorList>
    </citation>
    <scope>IDENTIFICATION</scope>
</reference>
<evidence type="ECO:0000256" key="4">
    <source>
        <dbReference type="ARBA" id="ARBA00023267"/>
    </source>
</evidence>
<organism evidence="9 10">
    <name type="scientific">Actinia tenebrosa</name>
    <name type="common">Australian red waratah sea anemone</name>
    <dbReference type="NCBI Taxonomy" id="6105"/>
    <lineage>
        <taxon>Eukaryota</taxon>
        <taxon>Metazoa</taxon>
        <taxon>Cnidaria</taxon>
        <taxon>Anthozoa</taxon>
        <taxon>Hexacorallia</taxon>
        <taxon>Actiniaria</taxon>
        <taxon>Actiniidae</taxon>
        <taxon>Actinia</taxon>
    </lineage>
</organism>
<dbReference type="FunFam" id="2.40.460.10:FF:000001">
    <property type="entry name" value="Acetyl-CoA carboxylase 1"/>
    <property type="match status" value="1"/>
</dbReference>
<dbReference type="FunCoup" id="A0A6P8J2P2">
    <property type="interactions" value="2466"/>
</dbReference>
<dbReference type="InterPro" id="IPR011053">
    <property type="entry name" value="Single_hybrid_motif"/>
</dbReference>
<evidence type="ECO:0000313" key="9">
    <source>
        <dbReference type="Proteomes" id="UP000515163"/>
    </source>
</evidence>
<evidence type="ECO:0000259" key="8">
    <source>
        <dbReference type="PROSITE" id="PS50989"/>
    </source>
</evidence>
<dbReference type="InterPro" id="IPR029045">
    <property type="entry name" value="ClpP/crotonase-like_dom_sf"/>
</dbReference>
<dbReference type="InterPro" id="IPR011764">
    <property type="entry name" value="Biotin_carboxylation_dom"/>
</dbReference>
<dbReference type="Pfam" id="PF08326">
    <property type="entry name" value="ACC_central"/>
    <property type="match status" value="1"/>
</dbReference>
<dbReference type="CDD" id="cd06850">
    <property type="entry name" value="biotinyl_domain"/>
    <property type="match status" value="1"/>
</dbReference>
<dbReference type="GO" id="GO:0005739">
    <property type="term" value="C:mitochondrion"/>
    <property type="evidence" value="ECO:0007669"/>
    <property type="project" value="TreeGrafter"/>
</dbReference>
<dbReference type="Gene3D" id="2.40.50.100">
    <property type="match status" value="1"/>
</dbReference>
<evidence type="ECO:0000256" key="3">
    <source>
        <dbReference type="ARBA" id="ARBA00022840"/>
    </source>
</evidence>
<keyword evidence="3" id="KW-0067">ATP-binding</keyword>
<keyword evidence="4" id="KW-0092">Biotin</keyword>
<dbReference type="Pfam" id="PF01039">
    <property type="entry name" value="Carboxyl_trans"/>
    <property type="match status" value="1"/>
</dbReference>
<keyword evidence="2" id="KW-0547">Nucleotide-binding</keyword>
<keyword evidence="1" id="KW-0436">Ligase</keyword>
<dbReference type="PROSITE" id="PS50989">
    <property type="entry name" value="COA_CT_CTER"/>
    <property type="match status" value="1"/>
</dbReference>
<dbReference type="SUPFAM" id="SSF51230">
    <property type="entry name" value="Single hybrid motif"/>
    <property type="match status" value="1"/>
</dbReference>
<dbReference type="SUPFAM" id="SSF52096">
    <property type="entry name" value="ClpP/crotonase"/>
    <property type="match status" value="2"/>
</dbReference>
<dbReference type="Pfam" id="PF02785">
    <property type="entry name" value="Biotin_carb_C"/>
    <property type="match status" value="1"/>
</dbReference>
<dbReference type="GO" id="GO:0006633">
    <property type="term" value="P:fatty acid biosynthetic process"/>
    <property type="evidence" value="ECO:0007669"/>
    <property type="project" value="InterPro"/>
</dbReference>
<dbReference type="KEGG" id="aten:116308041"/>